<dbReference type="Proteomes" id="UP000032247">
    <property type="component" value="Unassembled WGS sequence"/>
</dbReference>
<protein>
    <submittedName>
        <fullName evidence="1">Uncharacterized protein</fullName>
    </submittedName>
</protein>
<evidence type="ECO:0000313" key="1">
    <source>
        <dbReference type="EMBL" id="KIU05976.1"/>
    </source>
</evidence>
<proteinExistence type="predicted"/>
<dbReference type="PATRIC" id="fig|1423.134.peg.1653"/>
<gene>
    <name evidence="1" type="ORF">SC09_contig4orf00938</name>
</gene>
<organism evidence="1 2">
    <name type="scientific">Bacillus subtilis</name>
    <dbReference type="NCBI Taxonomy" id="1423"/>
    <lineage>
        <taxon>Bacteria</taxon>
        <taxon>Bacillati</taxon>
        <taxon>Bacillota</taxon>
        <taxon>Bacilli</taxon>
        <taxon>Bacillales</taxon>
        <taxon>Bacillaceae</taxon>
        <taxon>Bacillus</taxon>
    </lineage>
</organism>
<dbReference type="AlphaFoldDB" id="A0A0C3LW73"/>
<sequence>MFQASRTLSYVFILTQVQAGFKEICPYFSRRIWIAALYSFKM</sequence>
<dbReference type="EMBL" id="JXBC01000013">
    <property type="protein sequence ID" value="KIU05976.1"/>
    <property type="molecule type" value="Genomic_DNA"/>
</dbReference>
<accession>A0A0C3LW73</accession>
<reference evidence="1 2" key="1">
    <citation type="submission" date="2014-12" db="EMBL/GenBank/DDBJ databases">
        <title>Comparative genome analysis of Bacillus coagulans HM-08, Clostridium butyricum HM-68, Bacillus subtilis HM-66 and Bacillus licheniformis BL-09.</title>
        <authorList>
            <person name="Zhang H."/>
        </authorList>
    </citation>
    <scope>NUCLEOTIDE SEQUENCE [LARGE SCALE GENOMIC DNA]</scope>
    <source>
        <strain evidence="1 2">HM-66</strain>
    </source>
</reference>
<comment type="caution">
    <text evidence="1">The sequence shown here is derived from an EMBL/GenBank/DDBJ whole genome shotgun (WGS) entry which is preliminary data.</text>
</comment>
<name>A0A0C3LW73_BACIU</name>
<evidence type="ECO:0000313" key="2">
    <source>
        <dbReference type="Proteomes" id="UP000032247"/>
    </source>
</evidence>